<keyword evidence="3" id="KW-0902">Two-component regulatory system</keyword>
<evidence type="ECO:0000313" key="7">
    <source>
        <dbReference type="Proteomes" id="UP000653472"/>
    </source>
</evidence>
<feature type="domain" description="Histidine kinase/HSP90-like ATPase" evidence="5">
    <location>
        <begin position="861"/>
        <end position="957"/>
    </location>
</feature>
<evidence type="ECO:0000256" key="1">
    <source>
        <dbReference type="ARBA" id="ARBA00022679"/>
    </source>
</evidence>
<reference evidence="6" key="1">
    <citation type="submission" date="2020-03" db="EMBL/GenBank/DDBJ databases">
        <title>Solimonas marina sp. nov., isolated from deep seawater of the Pacific Ocean.</title>
        <authorList>
            <person name="Liu X."/>
            <person name="Lai Q."/>
            <person name="Sun F."/>
            <person name="Gai Y."/>
            <person name="Li G."/>
            <person name="Shao Z."/>
        </authorList>
    </citation>
    <scope>NUCLEOTIDE SEQUENCE</scope>
    <source>
        <strain evidence="6">C16B3</strain>
    </source>
</reference>
<dbReference type="Proteomes" id="UP000653472">
    <property type="component" value="Unassembled WGS sequence"/>
</dbReference>
<name>A0A969WBB0_9GAMM</name>
<dbReference type="PANTHER" id="PTHR24421">
    <property type="entry name" value="NITRATE/NITRITE SENSOR PROTEIN NARX-RELATED"/>
    <property type="match status" value="1"/>
</dbReference>
<dbReference type="Gene3D" id="1.20.5.1930">
    <property type="match status" value="1"/>
</dbReference>
<dbReference type="Pfam" id="PF07494">
    <property type="entry name" value="Reg_prop"/>
    <property type="match status" value="1"/>
</dbReference>
<dbReference type="PANTHER" id="PTHR24421:SF62">
    <property type="entry name" value="SENSORY TRANSDUCTION HISTIDINE KINASE"/>
    <property type="match status" value="1"/>
</dbReference>
<protein>
    <submittedName>
        <fullName evidence="6">ATPase</fullName>
    </submittedName>
</protein>
<evidence type="ECO:0000256" key="4">
    <source>
        <dbReference type="SAM" id="Phobius"/>
    </source>
</evidence>
<dbReference type="GO" id="GO:0016020">
    <property type="term" value="C:membrane"/>
    <property type="evidence" value="ECO:0007669"/>
    <property type="project" value="InterPro"/>
</dbReference>
<keyword evidence="2" id="KW-0418">Kinase</keyword>
<dbReference type="InterPro" id="IPR036890">
    <property type="entry name" value="HATPase_C_sf"/>
</dbReference>
<organism evidence="6 7">
    <name type="scientific">Solimonas marina</name>
    <dbReference type="NCBI Taxonomy" id="2714601"/>
    <lineage>
        <taxon>Bacteria</taxon>
        <taxon>Pseudomonadati</taxon>
        <taxon>Pseudomonadota</taxon>
        <taxon>Gammaproteobacteria</taxon>
        <taxon>Nevskiales</taxon>
        <taxon>Nevskiaceae</taxon>
        <taxon>Solimonas</taxon>
    </lineage>
</organism>
<dbReference type="EMBL" id="JAAVXB010000006">
    <property type="protein sequence ID" value="NKF23014.1"/>
    <property type="molecule type" value="Genomic_DNA"/>
</dbReference>
<dbReference type="Gene3D" id="2.130.10.10">
    <property type="entry name" value="YVTN repeat-like/Quinoprotein amine dehydrogenase"/>
    <property type="match status" value="3"/>
</dbReference>
<dbReference type="GO" id="GO:0046983">
    <property type="term" value="F:protein dimerization activity"/>
    <property type="evidence" value="ECO:0007669"/>
    <property type="project" value="InterPro"/>
</dbReference>
<dbReference type="Gene3D" id="2.60.40.10">
    <property type="entry name" value="Immunoglobulins"/>
    <property type="match status" value="1"/>
</dbReference>
<gene>
    <name evidence="6" type="ORF">G7Y82_11850</name>
</gene>
<accession>A0A969WBB0</accession>
<dbReference type="InterPro" id="IPR011123">
    <property type="entry name" value="Y_Y_Y"/>
</dbReference>
<proteinExistence type="predicted"/>
<dbReference type="InterPro" id="IPR050482">
    <property type="entry name" value="Sensor_HK_TwoCompSys"/>
</dbReference>
<dbReference type="CDD" id="cd16917">
    <property type="entry name" value="HATPase_UhpB-NarQ-NarX-like"/>
    <property type="match status" value="1"/>
</dbReference>
<dbReference type="RefSeq" id="WP_168148345.1">
    <property type="nucleotide sequence ID" value="NZ_JAAVXB010000006.1"/>
</dbReference>
<dbReference type="SUPFAM" id="SSF63829">
    <property type="entry name" value="Calcium-dependent phosphotriesterase"/>
    <property type="match status" value="1"/>
</dbReference>
<dbReference type="InterPro" id="IPR011110">
    <property type="entry name" value="Reg_prop"/>
</dbReference>
<dbReference type="Pfam" id="PF07495">
    <property type="entry name" value="Y_Y_Y"/>
    <property type="match status" value="1"/>
</dbReference>
<dbReference type="InterPro" id="IPR013783">
    <property type="entry name" value="Ig-like_fold"/>
</dbReference>
<keyword evidence="4" id="KW-1133">Transmembrane helix</keyword>
<dbReference type="Pfam" id="PF02518">
    <property type="entry name" value="HATPase_c"/>
    <property type="match status" value="1"/>
</dbReference>
<evidence type="ECO:0000313" key="6">
    <source>
        <dbReference type="EMBL" id="NKF23014.1"/>
    </source>
</evidence>
<feature type="transmembrane region" description="Helical" evidence="4">
    <location>
        <begin position="717"/>
        <end position="734"/>
    </location>
</feature>
<dbReference type="Gene3D" id="3.30.565.10">
    <property type="entry name" value="Histidine kinase-like ATPase, C-terminal domain"/>
    <property type="match status" value="1"/>
</dbReference>
<keyword evidence="4" id="KW-0812">Transmembrane</keyword>
<dbReference type="InterPro" id="IPR003594">
    <property type="entry name" value="HATPase_dom"/>
</dbReference>
<sequence>MQQFHHTRWTNRNGAPGEIFTMAQTRDGYLWLGTPIGLVRFDGIRFEPLSALTSDALKSNDIYSLLATADGALWIGLGEHGVARYANGRLTSYSEAQGFAHATVKSLATEADGTLWAATTKAVMRFDGRRWQAQPGLASVGAQAVFVDRQGRVWLAGAGHIWMRPAGGRSFEDTGIRVGVVAQFAQARDGSIWIAETSRSARRIWGPDGRDESSEIRVGSNALLFDRDGTLWVTTLGDGLRRSVHPDALQGREVAQFGSEVGRFSQHDGLSANFTYSIVEDREGDIWVGTARGLDRFRPAPIVAVPLPSDYHALLMQADDDGGVWLGSASRPLAHVDAHGNVHDTGRDIALNAAYRSDDGSLWWSNEPWLLHQSGDAVSRIRLPDSIAGSTLQWITVDGHNRPWIGIPGAGAFVRADGRWRHLDAVDGAPAGTAPAAHRGRDGRVWIAYADGHVVVTDGSQTRRYGRDDGLDIGTLRVIGGDRHTWIGGSQGVALFAHDTFHRLTPALGMKLADVIGVVEANDGSLWIADGAGIVRIAARDVARFVDDPASVVPMRRFDHLDGLPGAIQQASLHPAAIRGSDGRLWFSTINGLAWVDPLHLPRNSVAPQVLWRSVTAGGRTQTPMAATRMPPATHEVRIDYTAPSLSIPERVRFRYRLVGVDRDWQDAGDRREAVYTNLGPGHYRFEVMAANGDGVWSPQASTWAFSIAPAFYQTRWFALLCALLAILLLWALHRLRLRQITRKLDLLHRERLDERQRIARELHDTMLQSVQGLVLRFQAALSALPTGDPAHDALLGTLDRANLAIEEGRDRIAQLRDDDRGDDLPEAIAAAVAGISFAGDEAAPSFALHVYGNRRPLCAAIDEALFCIAVEALHNAFRHAAAAHIAVTLHYEPRRLRLLVADDGRGIDDPTVLQLGRPGHWGLPGMRERASAIGGQWLLRSSAGGTTVEVDVPAARAYLRGRPSLRAWLRRSWPRNEKPK</sequence>
<dbReference type="InterPro" id="IPR015943">
    <property type="entry name" value="WD40/YVTN_repeat-like_dom_sf"/>
</dbReference>
<dbReference type="SUPFAM" id="SSF55874">
    <property type="entry name" value="ATPase domain of HSP90 chaperone/DNA topoisomerase II/histidine kinase"/>
    <property type="match status" value="1"/>
</dbReference>
<dbReference type="Pfam" id="PF07730">
    <property type="entry name" value="HisKA_3"/>
    <property type="match status" value="1"/>
</dbReference>
<dbReference type="InterPro" id="IPR011712">
    <property type="entry name" value="Sig_transdc_His_kin_sub3_dim/P"/>
</dbReference>
<keyword evidence="7" id="KW-1185">Reference proteome</keyword>
<dbReference type="AlphaFoldDB" id="A0A969WBB0"/>
<keyword evidence="1" id="KW-0808">Transferase</keyword>
<dbReference type="GO" id="GO:0000155">
    <property type="term" value="F:phosphorelay sensor kinase activity"/>
    <property type="evidence" value="ECO:0007669"/>
    <property type="project" value="InterPro"/>
</dbReference>
<keyword evidence="4" id="KW-0472">Membrane</keyword>
<comment type="caution">
    <text evidence="6">The sequence shown here is derived from an EMBL/GenBank/DDBJ whole genome shotgun (WGS) entry which is preliminary data.</text>
</comment>
<evidence type="ECO:0000256" key="2">
    <source>
        <dbReference type="ARBA" id="ARBA00022777"/>
    </source>
</evidence>
<evidence type="ECO:0000259" key="5">
    <source>
        <dbReference type="SMART" id="SM00387"/>
    </source>
</evidence>
<dbReference type="SMART" id="SM00387">
    <property type="entry name" value="HATPase_c"/>
    <property type="match status" value="1"/>
</dbReference>
<evidence type="ECO:0000256" key="3">
    <source>
        <dbReference type="ARBA" id="ARBA00023012"/>
    </source>
</evidence>